<organism evidence="2 3">
    <name type="scientific">Pseudoalteromonas luteoviolacea H33</name>
    <dbReference type="NCBI Taxonomy" id="1365251"/>
    <lineage>
        <taxon>Bacteria</taxon>
        <taxon>Pseudomonadati</taxon>
        <taxon>Pseudomonadota</taxon>
        <taxon>Gammaproteobacteria</taxon>
        <taxon>Alteromonadales</taxon>
        <taxon>Pseudoalteromonadaceae</taxon>
        <taxon>Pseudoalteromonas</taxon>
    </lineage>
</organism>
<feature type="transmembrane region" description="Helical" evidence="1">
    <location>
        <begin position="6"/>
        <end position="25"/>
    </location>
</feature>
<dbReference type="RefSeq" id="WP_063363016.1">
    <property type="nucleotide sequence ID" value="NZ_AUXZ01000091.1"/>
</dbReference>
<comment type="caution">
    <text evidence="2">The sequence shown here is derived from an EMBL/GenBank/DDBJ whole genome shotgun (WGS) entry which is preliminary data.</text>
</comment>
<evidence type="ECO:0000313" key="3">
    <source>
        <dbReference type="Proteomes" id="UP000076503"/>
    </source>
</evidence>
<proteinExistence type="predicted"/>
<feature type="transmembrane region" description="Helical" evidence="1">
    <location>
        <begin position="46"/>
        <end position="69"/>
    </location>
</feature>
<name>A0A167D4T6_9GAMM</name>
<gene>
    <name evidence="2" type="ORF">N476_21320</name>
</gene>
<keyword evidence="1" id="KW-0812">Transmembrane</keyword>
<dbReference type="EMBL" id="AUXZ01000091">
    <property type="protein sequence ID" value="KZN48414.1"/>
    <property type="molecule type" value="Genomic_DNA"/>
</dbReference>
<sequence>MNYWVFAAGILALLTAMIHIIAGQLDPIRPFLKSKLDKVVKATLLACWHMISLLLLVSAAFLIFAGWQMQPDLQLFVQVVASLYIGFSIIFITVGGYFFKFQAMLKLPQWTLLLPVGCLAFYGVY</sequence>
<evidence type="ECO:0000256" key="1">
    <source>
        <dbReference type="SAM" id="Phobius"/>
    </source>
</evidence>
<keyword evidence="1" id="KW-0472">Membrane</keyword>
<evidence type="ECO:0008006" key="4">
    <source>
        <dbReference type="Google" id="ProtNLM"/>
    </source>
</evidence>
<dbReference type="PATRIC" id="fig|1365251.3.peg.3729"/>
<accession>A0A167D4T6</accession>
<reference evidence="2 3" key="1">
    <citation type="submission" date="2013-07" db="EMBL/GenBank/DDBJ databases">
        <title>Comparative Genomic and Metabolomic Analysis of Twelve Strains of Pseudoalteromonas luteoviolacea.</title>
        <authorList>
            <person name="Vynne N.G."/>
            <person name="Mansson M."/>
            <person name="Gram L."/>
        </authorList>
    </citation>
    <scope>NUCLEOTIDE SEQUENCE [LARGE SCALE GENOMIC DNA]</scope>
    <source>
        <strain evidence="2 3">H33</strain>
    </source>
</reference>
<feature type="transmembrane region" description="Helical" evidence="1">
    <location>
        <begin position="75"/>
        <end position="99"/>
    </location>
</feature>
<dbReference type="Proteomes" id="UP000076503">
    <property type="component" value="Unassembled WGS sequence"/>
</dbReference>
<keyword evidence="1" id="KW-1133">Transmembrane helix</keyword>
<protein>
    <recommendedName>
        <fullName evidence="4">DUF3325 domain-containing protein</fullName>
    </recommendedName>
</protein>
<dbReference type="OrthoDB" id="4335991at2"/>
<evidence type="ECO:0000313" key="2">
    <source>
        <dbReference type="EMBL" id="KZN48414.1"/>
    </source>
</evidence>
<dbReference type="AlphaFoldDB" id="A0A167D4T6"/>